<dbReference type="InterPro" id="IPR000719">
    <property type="entry name" value="Prot_kinase_dom"/>
</dbReference>
<dbReference type="PANTHER" id="PTHR44329">
    <property type="entry name" value="SERINE/THREONINE-PROTEIN KINASE TNNI3K-RELATED"/>
    <property type="match status" value="1"/>
</dbReference>
<keyword evidence="4" id="KW-1185">Reference proteome</keyword>
<organism evidence="3 4">
    <name type="scientific">Ceratodon purpureus</name>
    <name type="common">Fire moss</name>
    <name type="synonym">Dicranum purpureum</name>
    <dbReference type="NCBI Taxonomy" id="3225"/>
    <lineage>
        <taxon>Eukaryota</taxon>
        <taxon>Viridiplantae</taxon>
        <taxon>Streptophyta</taxon>
        <taxon>Embryophyta</taxon>
        <taxon>Bryophyta</taxon>
        <taxon>Bryophytina</taxon>
        <taxon>Bryopsida</taxon>
        <taxon>Dicranidae</taxon>
        <taxon>Pseudoditrichales</taxon>
        <taxon>Ditrichaceae</taxon>
        <taxon>Ceratodon</taxon>
    </lineage>
</organism>
<proteinExistence type="predicted"/>
<gene>
    <name evidence="3" type="ORF">KC19_9G170400</name>
</gene>
<dbReference type="InterPro" id="IPR037015">
    <property type="entry name" value="APT_N_sf"/>
</dbReference>
<evidence type="ECO:0000256" key="1">
    <source>
        <dbReference type="SAM" id="MobiDB-lite"/>
    </source>
</evidence>
<dbReference type="InterPro" id="IPR001245">
    <property type="entry name" value="Ser-Thr/Tyr_kinase_cat_dom"/>
</dbReference>
<dbReference type="Gene3D" id="3.10.40.10">
    <property type="entry name" value="Aerolysin/Pertussis toxin (APT), N-terminal domain"/>
    <property type="match status" value="2"/>
</dbReference>
<dbReference type="Gene3D" id="1.10.510.10">
    <property type="entry name" value="Transferase(Phosphotransferase) domain 1"/>
    <property type="match status" value="1"/>
</dbReference>
<feature type="compositionally biased region" description="Polar residues" evidence="1">
    <location>
        <begin position="267"/>
        <end position="285"/>
    </location>
</feature>
<dbReference type="EMBL" id="CM026430">
    <property type="protein sequence ID" value="KAG0562774.1"/>
    <property type="molecule type" value="Genomic_DNA"/>
</dbReference>
<dbReference type="Proteomes" id="UP000822688">
    <property type="component" value="Chromosome 9"/>
</dbReference>
<evidence type="ECO:0000313" key="4">
    <source>
        <dbReference type="Proteomes" id="UP000822688"/>
    </source>
</evidence>
<feature type="domain" description="Protein kinase" evidence="2">
    <location>
        <begin position="315"/>
        <end position="649"/>
    </location>
</feature>
<dbReference type="InterPro" id="IPR011009">
    <property type="entry name" value="Kinase-like_dom_sf"/>
</dbReference>
<dbReference type="AlphaFoldDB" id="A0A8T0GXD4"/>
<comment type="caution">
    <text evidence="3">The sequence shown here is derived from an EMBL/GenBank/DDBJ whole genome shotgun (WGS) entry which is preliminary data.</text>
</comment>
<dbReference type="Pfam" id="PF07714">
    <property type="entry name" value="PK_Tyr_Ser-Thr"/>
    <property type="match status" value="1"/>
</dbReference>
<reference evidence="3" key="1">
    <citation type="submission" date="2020-06" db="EMBL/GenBank/DDBJ databases">
        <title>WGS assembly of Ceratodon purpureus strain R40.</title>
        <authorList>
            <person name="Carey S.B."/>
            <person name="Jenkins J."/>
            <person name="Shu S."/>
            <person name="Lovell J.T."/>
            <person name="Sreedasyam A."/>
            <person name="Maumus F."/>
            <person name="Tiley G.P."/>
            <person name="Fernandez-Pozo N."/>
            <person name="Barry K."/>
            <person name="Chen C."/>
            <person name="Wang M."/>
            <person name="Lipzen A."/>
            <person name="Daum C."/>
            <person name="Saski C.A."/>
            <person name="Payton A.C."/>
            <person name="Mcbreen J.C."/>
            <person name="Conrad R.E."/>
            <person name="Kollar L.M."/>
            <person name="Olsson S."/>
            <person name="Huttunen S."/>
            <person name="Landis J.B."/>
            <person name="Wickett N.J."/>
            <person name="Johnson M.G."/>
            <person name="Rensing S.A."/>
            <person name="Grimwood J."/>
            <person name="Schmutz J."/>
            <person name="Mcdaniel S.F."/>
        </authorList>
    </citation>
    <scope>NUCLEOTIDE SEQUENCE</scope>
    <source>
        <strain evidence="3">R40</strain>
    </source>
</reference>
<dbReference type="InterPro" id="IPR051681">
    <property type="entry name" value="Ser/Thr_Kinases-Pseudokinases"/>
</dbReference>
<feature type="region of interest" description="Disordered" evidence="1">
    <location>
        <begin position="266"/>
        <end position="288"/>
    </location>
</feature>
<feature type="region of interest" description="Disordered" evidence="1">
    <location>
        <begin position="111"/>
        <end position="130"/>
    </location>
</feature>
<dbReference type="GO" id="GO:0005524">
    <property type="term" value="F:ATP binding"/>
    <property type="evidence" value="ECO:0007669"/>
    <property type="project" value="InterPro"/>
</dbReference>
<evidence type="ECO:0000259" key="2">
    <source>
        <dbReference type="PROSITE" id="PS50011"/>
    </source>
</evidence>
<dbReference type="InterPro" id="IPR008271">
    <property type="entry name" value="Ser/Thr_kinase_AS"/>
</dbReference>
<dbReference type="SMART" id="SM00220">
    <property type="entry name" value="S_TKc"/>
    <property type="match status" value="1"/>
</dbReference>
<dbReference type="SUPFAM" id="SSF56112">
    <property type="entry name" value="Protein kinase-like (PK-like)"/>
    <property type="match status" value="1"/>
</dbReference>
<dbReference type="PROSITE" id="PS50011">
    <property type="entry name" value="PROTEIN_KINASE_DOM"/>
    <property type="match status" value="1"/>
</dbReference>
<dbReference type="GO" id="GO:0004674">
    <property type="term" value="F:protein serine/threonine kinase activity"/>
    <property type="evidence" value="ECO:0007669"/>
    <property type="project" value="TreeGrafter"/>
</dbReference>
<dbReference type="PANTHER" id="PTHR44329:SF260">
    <property type="entry name" value="PROTEIN KINASE DOMAIN-CONTAINING PROTEIN"/>
    <property type="match status" value="1"/>
</dbReference>
<evidence type="ECO:0000313" key="3">
    <source>
        <dbReference type="EMBL" id="KAG0562774.1"/>
    </source>
</evidence>
<dbReference type="PROSITE" id="PS00108">
    <property type="entry name" value="PROTEIN_KINASE_ST"/>
    <property type="match status" value="1"/>
</dbReference>
<sequence length="661" mass="74681">MSLRTHTAMAKIKSFCVFVWNCLCNLSRGPSRRRPNMDFILFPIGDPLPSGYRLVTVQEVHDHREAWERAMPGWEIANLADGSVDGLSHGGHIRSERRNDVGHNLVTHDPTLGSMQHDPLHDSTQQDPIEHPNATQVKSEMSFRLFAIGDQLPPGYRLVTTREVHDHREALTKAMPKWEIANLADGSVNGFECGARTRLEIRNDVGHKLATRSESVKNSCTSSISRPAPSASEYFSPSIARMKELMNRPGIDKVEAEIEASKEHWTELTTTATVGTSEANEQGTSERPYGLLGPPDEQLFENHLQGQEWESKTNEQLFQSLEKGEWNSYTAKKTPAEVQANLNFHLLKEDWSRSFLRMDGSTLADKPFAVGGQAEIFLENQEIEESNSNRERHVLKVFKMNKALLDLLRDEIPRGLLKQNVRIGGMPSGRNCRHRCNVKNIVSLNNGRLAFRMPLYGGDLRKFICERKMPDNNNAPFSDDIAILCMLQIAMAMEDLHSDGIVHNDLKAANVLISNSLTGSEPVTREYPLFCWVADYECSIGTIGTGFWRAPEILRNLDDLDLEYFTKASDVYSFGMTCYEILTGLTPFEYERHAQDSYEVVLRGDTPKLPSDIKPWIKALLKKCWHQTPSERPTFEEIVKIIMTTEPSSSRTLGNLLRGSR</sequence>
<accession>A0A8T0GXD4</accession>
<protein>
    <recommendedName>
        <fullName evidence="2">Protein kinase domain-containing protein</fullName>
    </recommendedName>
</protein>
<name>A0A8T0GXD4_CERPU</name>